<keyword evidence="2 5" id="KW-0812">Transmembrane</keyword>
<dbReference type="PROSITE" id="PS50850">
    <property type="entry name" value="MFS"/>
    <property type="match status" value="1"/>
</dbReference>
<protein>
    <submittedName>
        <fullName evidence="7">4-hydroxybenzoate transporter PcaK</fullName>
    </submittedName>
</protein>
<comment type="subcellular location">
    <subcellularLocation>
        <location evidence="1">Membrane</location>
        <topology evidence="1">Multi-pass membrane protein</topology>
    </subcellularLocation>
</comment>
<dbReference type="Gene3D" id="1.20.1250.20">
    <property type="entry name" value="MFS general substrate transporter like domains"/>
    <property type="match status" value="1"/>
</dbReference>
<dbReference type="Proteomes" id="UP000248598">
    <property type="component" value="Chromosome 1"/>
</dbReference>
<dbReference type="InterPro" id="IPR011701">
    <property type="entry name" value="MFS"/>
</dbReference>
<dbReference type="PANTHER" id="PTHR23508:SF10">
    <property type="entry name" value="CARBOXYLIC ACID TRANSPORTER PROTEIN HOMOLOG"/>
    <property type="match status" value="1"/>
</dbReference>
<dbReference type="PANTHER" id="PTHR23508">
    <property type="entry name" value="CARBOXYLIC ACID TRANSPORTER PROTEIN HOMOLOG"/>
    <property type="match status" value="1"/>
</dbReference>
<dbReference type="Pfam" id="PF07690">
    <property type="entry name" value="MFS_1"/>
    <property type="match status" value="1"/>
</dbReference>
<accession>A0AAX2J0S5</accession>
<keyword evidence="3 5" id="KW-1133">Transmembrane helix</keyword>
<evidence type="ECO:0000256" key="4">
    <source>
        <dbReference type="ARBA" id="ARBA00023136"/>
    </source>
</evidence>
<dbReference type="GO" id="GO:0046943">
    <property type="term" value="F:carboxylic acid transmembrane transporter activity"/>
    <property type="evidence" value="ECO:0007669"/>
    <property type="project" value="TreeGrafter"/>
</dbReference>
<evidence type="ECO:0000256" key="5">
    <source>
        <dbReference type="SAM" id="Phobius"/>
    </source>
</evidence>
<dbReference type="GO" id="GO:0005886">
    <property type="term" value="C:plasma membrane"/>
    <property type="evidence" value="ECO:0007669"/>
    <property type="project" value="TreeGrafter"/>
</dbReference>
<feature type="domain" description="Major facilitator superfamily (MFS) profile" evidence="6">
    <location>
        <begin position="24"/>
        <end position="206"/>
    </location>
</feature>
<proteinExistence type="predicted"/>
<organism evidence="7 8">
    <name type="scientific">Kingella kingae</name>
    <dbReference type="NCBI Taxonomy" id="504"/>
    <lineage>
        <taxon>Bacteria</taxon>
        <taxon>Pseudomonadati</taxon>
        <taxon>Pseudomonadota</taxon>
        <taxon>Betaproteobacteria</taxon>
        <taxon>Neisseriales</taxon>
        <taxon>Neisseriaceae</taxon>
        <taxon>Kingella</taxon>
    </lineage>
</organism>
<evidence type="ECO:0000256" key="1">
    <source>
        <dbReference type="ARBA" id="ARBA00004141"/>
    </source>
</evidence>
<dbReference type="InterPro" id="IPR020846">
    <property type="entry name" value="MFS_dom"/>
</dbReference>
<feature type="transmembrane region" description="Helical" evidence="5">
    <location>
        <begin position="90"/>
        <end position="109"/>
    </location>
</feature>
<sequence>MSGNNIDVRELLDSRDVSAYQKFIVFISFLIVVMDGFDVVIMGFVGPALKEAWNWTNSDLATVLSAALFGLTFGALTAGPLGDKFGRRKVLTASVFIFGLFTLLVATASSKTEFIVYRFIAGFAMGGIMPMVATLVKEYSPVKRASLLVTIVFAGFTVGAAGGGFLAAWMVPHFGWASVFVLGGVLPIITAVVMFFTCQNRSLSWY</sequence>
<dbReference type="AlphaFoldDB" id="A0AAX2J0S5"/>
<evidence type="ECO:0000256" key="3">
    <source>
        <dbReference type="ARBA" id="ARBA00022989"/>
    </source>
</evidence>
<feature type="transmembrane region" description="Helical" evidence="5">
    <location>
        <begin position="60"/>
        <end position="78"/>
    </location>
</feature>
<evidence type="ECO:0000256" key="2">
    <source>
        <dbReference type="ARBA" id="ARBA00022692"/>
    </source>
</evidence>
<evidence type="ECO:0000313" key="8">
    <source>
        <dbReference type="Proteomes" id="UP000248598"/>
    </source>
</evidence>
<dbReference type="SUPFAM" id="SSF103473">
    <property type="entry name" value="MFS general substrate transporter"/>
    <property type="match status" value="1"/>
</dbReference>
<dbReference type="EMBL" id="LS483426">
    <property type="protein sequence ID" value="SQH24024.1"/>
    <property type="molecule type" value="Genomic_DNA"/>
</dbReference>
<gene>
    <name evidence="7" type="primary">pcaK_2</name>
    <name evidence="7" type="ORF">NCTC10529_00173</name>
</gene>
<feature type="transmembrane region" description="Helical" evidence="5">
    <location>
        <begin position="115"/>
        <end position="136"/>
    </location>
</feature>
<feature type="transmembrane region" description="Helical" evidence="5">
    <location>
        <begin position="148"/>
        <end position="170"/>
    </location>
</feature>
<name>A0AAX2J0S5_KINKI</name>
<feature type="transmembrane region" description="Helical" evidence="5">
    <location>
        <begin position="176"/>
        <end position="198"/>
    </location>
</feature>
<evidence type="ECO:0000313" key="7">
    <source>
        <dbReference type="EMBL" id="SQH24024.1"/>
    </source>
</evidence>
<keyword evidence="4 5" id="KW-0472">Membrane</keyword>
<dbReference type="RefSeq" id="WP_003788194.1">
    <property type="nucleotide sequence ID" value="NZ_CP091518.1"/>
</dbReference>
<dbReference type="InterPro" id="IPR036259">
    <property type="entry name" value="MFS_trans_sf"/>
</dbReference>
<reference evidence="7 8" key="1">
    <citation type="submission" date="2018-06" db="EMBL/GenBank/DDBJ databases">
        <authorList>
            <consortium name="Pathogen Informatics"/>
            <person name="Doyle S."/>
        </authorList>
    </citation>
    <scope>NUCLEOTIDE SEQUENCE [LARGE SCALE GENOMIC DNA]</scope>
    <source>
        <strain evidence="7 8">NCTC10529</strain>
    </source>
</reference>
<feature type="transmembrane region" description="Helical" evidence="5">
    <location>
        <begin position="23"/>
        <end position="48"/>
    </location>
</feature>
<evidence type="ECO:0000259" key="6">
    <source>
        <dbReference type="PROSITE" id="PS50850"/>
    </source>
</evidence>
<dbReference type="GeneID" id="93263429"/>